<evidence type="ECO:0000313" key="3">
    <source>
        <dbReference type="EMBL" id="TDQ78149.1"/>
    </source>
</evidence>
<dbReference type="Gene3D" id="3.30.565.10">
    <property type="entry name" value="Histidine kinase-like ATPase, C-terminal domain"/>
    <property type="match status" value="1"/>
</dbReference>
<accession>A0A4R6WEC7</accession>
<dbReference type="PANTHER" id="PTHR34220:SF7">
    <property type="entry name" value="SENSOR HISTIDINE KINASE YPDA"/>
    <property type="match status" value="1"/>
</dbReference>
<dbReference type="InterPro" id="IPR036890">
    <property type="entry name" value="HATPase_C_sf"/>
</dbReference>
<keyword evidence="1" id="KW-0472">Membrane</keyword>
<dbReference type="AlphaFoldDB" id="A0A4R6WEC7"/>
<dbReference type="InterPro" id="IPR050640">
    <property type="entry name" value="Bact_2-comp_sensor_kinase"/>
</dbReference>
<keyword evidence="4" id="KW-1185">Reference proteome</keyword>
<protein>
    <submittedName>
        <fullName evidence="3">Histidine kinase</fullName>
    </submittedName>
</protein>
<feature type="transmembrane region" description="Helical" evidence="1">
    <location>
        <begin position="38"/>
        <end position="62"/>
    </location>
</feature>
<dbReference type="InterPro" id="IPR010559">
    <property type="entry name" value="Sig_transdc_His_kin_internal"/>
</dbReference>
<organism evidence="3 4">
    <name type="scientific">Sphingobacterium yanglingense</name>
    <dbReference type="NCBI Taxonomy" id="1437280"/>
    <lineage>
        <taxon>Bacteria</taxon>
        <taxon>Pseudomonadati</taxon>
        <taxon>Bacteroidota</taxon>
        <taxon>Sphingobacteriia</taxon>
        <taxon>Sphingobacteriales</taxon>
        <taxon>Sphingobacteriaceae</taxon>
        <taxon>Sphingobacterium</taxon>
    </lineage>
</organism>
<dbReference type="EMBL" id="SNYV01000013">
    <property type="protein sequence ID" value="TDQ78149.1"/>
    <property type="molecule type" value="Genomic_DNA"/>
</dbReference>
<keyword evidence="1" id="KW-1133">Transmembrane helix</keyword>
<dbReference type="Proteomes" id="UP000295292">
    <property type="component" value="Unassembled WGS sequence"/>
</dbReference>
<proteinExistence type="predicted"/>
<feature type="transmembrane region" description="Helical" evidence="1">
    <location>
        <begin position="116"/>
        <end position="134"/>
    </location>
</feature>
<keyword evidence="1" id="KW-0812">Transmembrane</keyword>
<dbReference type="PANTHER" id="PTHR34220">
    <property type="entry name" value="SENSOR HISTIDINE KINASE YPDA"/>
    <property type="match status" value="1"/>
</dbReference>
<evidence type="ECO:0000313" key="4">
    <source>
        <dbReference type="Proteomes" id="UP000295292"/>
    </source>
</evidence>
<dbReference type="GO" id="GO:0016020">
    <property type="term" value="C:membrane"/>
    <property type="evidence" value="ECO:0007669"/>
    <property type="project" value="InterPro"/>
</dbReference>
<dbReference type="GO" id="GO:0000155">
    <property type="term" value="F:phosphorelay sensor kinase activity"/>
    <property type="evidence" value="ECO:0007669"/>
    <property type="project" value="InterPro"/>
</dbReference>
<keyword evidence="3" id="KW-0418">Kinase</keyword>
<sequence>MQSKIFLEENAKIQLWGWPIYFLLVLLINHHVRPEKTFIDQLVACGLFFLAFNGCILILYLVMMKKWIWKSVLLVILLYLLMTESIHFMGGVWIDLKEDIHSNETETYYWNMLNKYIGAWTMAAVLVFHIKATINARLREEEARLRHAKEIEAKEMEFAFRTLQNNPHFLMNVLTNLKQRAAQVLPDVAEHIGQTATLVTYQLSASNEGTKQVLLYKEINALQLYLALERSRFTECFVDFEITGKASHHKMVPTTLITLVENAFKYGLYTDSYNPIKIRLDITEDQIVFQCTNTIDQSKQDRPSMGLGHKIMRTRLDFVYGERYSFEASKTERNKYHVKLIIEQKQ</sequence>
<dbReference type="RefSeq" id="WP_133584398.1">
    <property type="nucleotide sequence ID" value="NZ_SNYV01000013.1"/>
</dbReference>
<dbReference type="SUPFAM" id="SSF55874">
    <property type="entry name" value="ATPase domain of HSP90 chaperone/DNA topoisomerase II/histidine kinase"/>
    <property type="match status" value="1"/>
</dbReference>
<evidence type="ECO:0000256" key="1">
    <source>
        <dbReference type="SAM" id="Phobius"/>
    </source>
</evidence>
<keyword evidence="3" id="KW-0808">Transferase</keyword>
<gene>
    <name evidence="3" type="ORF">CLV99_2127</name>
</gene>
<dbReference type="Pfam" id="PF06580">
    <property type="entry name" value="His_kinase"/>
    <property type="match status" value="1"/>
</dbReference>
<reference evidence="3 4" key="1">
    <citation type="submission" date="2019-03" db="EMBL/GenBank/DDBJ databases">
        <title>Genomic Encyclopedia of Archaeal and Bacterial Type Strains, Phase II (KMG-II): from individual species to whole genera.</title>
        <authorList>
            <person name="Goeker M."/>
        </authorList>
    </citation>
    <scope>NUCLEOTIDE SEQUENCE [LARGE SCALE GENOMIC DNA]</scope>
    <source>
        <strain evidence="3 4">DSM 28353</strain>
    </source>
</reference>
<feature type="transmembrane region" description="Helical" evidence="1">
    <location>
        <begin position="12"/>
        <end position="32"/>
    </location>
</feature>
<evidence type="ECO:0000259" key="2">
    <source>
        <dbReference type="Pfam" id="PF06580"/>
    </source>
</evidence>
<dbReference type="OrthoDB" id="9792992at2"/>
<name>A0A4R6WEC7_9SPHI</name>
<feature type="transmembrane region" description="Helical" evidence="1">
    <location>
        <begin position="74"/>
        <end position="96"/>
    </location>
</feature>
<feature type="domain" description="Signal transduction histidine kinase internal region" evidence="2">
    <location>
        <begin position="160"/>
        <end position="235"/>
    </location>
</feature>
<comment type="caution">
    <text evidence="3">The sequence shown here is derived from an EMBL/GenBank/DDBJ whole genome shotgun (WGS) entry which is preliminary data.</text>
</comment>